<evidence type="ECO:0000313" key="3">
    <source>
        <dbReference type="EMBL" id="MBM6912431.1"/>
    </source>
</evidence>
<dbReference type="InterPro" id="IPR011335">
    <property type="entry name" value="Restrct_endonuc-II-like"/>
</dbReference>
<dbReference type="SUPFAM" id="SSF52980">
    <property type="entry name" value="Restriction endonuclease-like"/>
    <property type="match status" value="1"/>
</dbReference>
<name>A0ABS2GE39_9FIRM</name>
<protein>
    <recommendedName>
        <fullName evidence="2">UPF0102 protein H6A01_03680</fullName>
    </recommendedName>
</protein>
<evidence type="ECO:0000256" key="2">
    <source>
        <dbReference type="HAMAP-Rule" id="MF_00048"/>
    </source>
</evidence>
<sequence length="128" mass="14955">MRNRELGRRGEEQAASYIEEQGYTIIGRNVRLGRYEIDIIAVEAKALVFIEVKTRRTYRYGLPCEAVNPIKQQHIKQAAVYFVERLRRKAVESPLSDPIGSYALRFDIIEVYYTSADHGWLRHMKSCF</sequence>
<dbReference type="PANTHER" id="PTHR34039:SF1">
    <property type="entry name" value="UPF0102 PROTEIN YRAN"/>
    <property type="match status" value="1"/>
</dbReference>
<dbReference type="PANTHER" id="PTHR34039">
    <property type="entry name" value="UPF0102 PROTEIN YRAN"/>
    <property type="match status" value="1"/>
</dbReference>
<accession>A0ABS2GE39</accession>
<dbReference type="CDD" id="cd20736">
    <property type="entry name" value="PoNe_Nuclease"/>
    <property type="match status" value="1"/>
</dbReference>
<evidence type="ECO:0000256" key="1">
    <source>
        <dbReference type="ARBA" id="ARBA00006738"/>
    </source>
</evidence>
<dbReference type="Proteomes" id="UP000707138">
    <property type="component" value="Unassembled WGS sequence"/>
</dbReference>
<dbReference type="Pfam" id="PF02021">
    <property type="entry name" value="UPF0102"/>
    <property type="match status" value="1"/>
</dbReference>
<keyword evidence="4" id="KW-1185">Reference proteome</keyword>
<dbReference type="HAMAP" id="MF_00048">
    <property type="entry name" value="UPF0102"/>
    <property type="match status" value="1"/>
</dbReference>
<comment type="similarity">
    <text evidence="1 2">Belongs to the UPF0102 family.</text>
</comment>
<dbReference type="Gene3D" id="3.40.1350.10">
    <property type="match status" value="1"/>
</dbReference>
<dbReference type="InterPro" id="IPR011856">
    <property type="entry name" value="tRNA_endonuc-like_dom_sf"/>
</dbReference>
<dbReference type="InterPro" id="IPR003509">
    <property type="entry name" value="UPF0102_YraN-like"/>
</dbReference>
<proteinExistence type="inferred from homology"/>
<reference evidence="3 4" key="1">
    <citation type="journal article" date="2021" name="Sci. Rep.">
        <title>The distribution of antibiotic resistance genes in chicken gut microbiota commensals.</title>
        <authorList>
            <person name="Juricova H."/>
            <person name="Matiasovicova J."/>
            <person name="Kubasova T."/>
            <person name="Cejkova D."/>
            <person name="Rychlik I."/>
        </authorList>
    </citation>
    <scope>NUCLEOTIDE SEQUENCE [LARGE SCALE GENOMIC DNA]</scope>
    <source>
        <strain evidence="3 4">An537</strain>
    </source>
</reference>
<gene>
    <name evidence="3" type="ORF">H6A01_03680</name>
</gene>
<evidence type="ECO:0000313" key="4">
    <source>
        <dbReference type="Proteomes" id="UP000707138"/>
    </source>
</evidence>
<comment type="caution">
    <text evidence="3">The sequence shown here is derived from an EMBL/GenBank/DDBJ whole genome shotgun (WGS) entry which is preliminary data.</text>
</comment>
<organism evidence="3 4">
    <name type="scientific">Veillonella magna</name>
    <dbReference type="NCBI Taxonomy" id="464322"/>
    <lineage>
        <taxon>Bacteria</taxon>
        <taxon>Bacillati</taxon>
        <taxon>Bacillota</taxon>
        <taxon>Negativicutes</taxon>
        <taxon>Veillonellales</taxon>
        <taxon>Veillonellaceae</taxon>
        <taxon>Veillonella</taxon>
    </lineage>
</organism>
<dbReference type="EMBL" id="JACJLA010000005">
    <property type="protein sequence ID" value="MBM6912431.1"/>
    <property type="molecule type" value="Genomic_DNA"/>
</dbReference>